<protein>
    <submittedName>
        <fullName evidence="6">CRISPR-associated endoribonuclease Cas6</fullName>
    </submittedName>
</protein>
<organism evidence="6 7">
    <name type="scientific">Geobacillus thermocatenulatus</name>
    <dbReference type="NCBI Taxonomy" id="33938"/>
    <lineage>
        <taxon>Bacteria</taxon>
        <taxon>Bacillati</taxon>
        <taxon>Bacillota</taxon>
        <taxon>Bacilli</taxon>
        <taxon>Bacillales</taxon>
        <taxon>Anoxybacillaceae</taxon>
        <taxon>Geobacillus</taxon>
        <taxon>Geobacillus thermoleovorans group</taxon>
    </lineage>
</organism>
<evidence type="ECO:0000256" key="1">
    <source>
        <dbReference type="ARBA" id="ARBA00005937"/>
    </source>
</evidence>
<comment type="similarity">
    <text evidence="1">Belongs to the CRISPR-associated protein Cas6/Cse3/CasE family.</text>
</comment>
<accession>A0AA91QN74</accession>
<dbReference type="NCBIfam" id="TIGR01877">
    <property type="entry name" value="cas_cas6"/>
    <property type="match status" value="1"/>
</dbReference>
<dbReference type="Gene3D" id="3.30.70.1890">
    <property type="match status" value="1"/>
</dbReference>
<dbReference type="GO" id="GO:0016788">
    <property type="term" value="F:hydrolase activity, acting on ester bonds"/>
    <property type="evidence" value="ECO:0007669"/>
    <property type="project" value="InterPro"/>
</dbReference>
<dbReference type="RefSeq" id="WP_082131153.1">
    <property type="nucleotide sequence ID" value="NZ_CP018058.1"/>
</dbReference>
<evidence type="ECO:0000259" key="5">
    <source>
        <dbReference type="Pfam" id="PF01881"/>
    </source>
</evidence>
<dbReference type="InterPro" id="IPR049435">
    <property type="entry name" value="Cas_Cas6_C"/>
</dbReference>
<evidence type="ECO:0000256" key="4">
    <source>
        <dbReference type="PIRSR" id="PIRSR005054-50"/>
    </source>
</evidence>
<dbReference type="Proteomes" id="UP000198378">
    <property type="component" value="Unassembled WGS sequence"/>
</dbReference>
<dbReference type="PANTHER" id="PTHR36984">
    <property type="entry name" value="CRISPR-ASSOCIATED ENDORIBONUCLEASE CAS6 1"/>
    <property type="match status" value="1"/>
</dbReference>
<dbReference type="GO" id="GO:0003723">
    <property type="term" value="F:RNA binding"/>
    <property type="evidence" value="ECO:0007669"/>
    <property type="project" value="UniProtKB-KW"/>
</dbReference>
<dbReference type="InterPro" id="IPR010156">
    <property type="entry name" value="CRISPR-assoc_prot_Cas6"/>
</dbReference>
<dbReference type="EMBL" id="NEWK01000002">
    <property type="protein sequence ID" value="OXB87067.1"/>
    <property type="molecule type" value="Genomic_DNA"/>
</dbReference>
<dbReference type="PIRSF" id="PIRSF005054">
    <property type="entry name" value="PF1131"/>
    <property type="match status" value="1"/>
</dbReference>
<name>A0AA91QN74_9BACL</name>
<keyword evidence="2" id="KW-0694">RNA-binding</keyword>
<feature type="active site" description="Proton donor" evidence="4">
    <location>
        <position position="78"/>
    </location>
</feature>
<dbReference type="InterPro" id="IPR045747">
    <property type="entry name" value="CRISPR-assoc_prot_Cas6_N_sf"/>
</dbReference>
<dbReference type="PANTHER" id="PTHR36984:SF1">
    <property type="entry name" value="CRISPR-ASSOCIATED ENDORIBONUCLEASE CAS6 1"/>
    <property type="match status" value="1"/>
</dbReference>
<proteinExistence type="inferred from homology"/>
<reference evidence="6 7" key="1">
    <citation type="submission" date="2017-05" db="EMBL/GenBank/DDBJ databases">
        <title>The genome sequence of Geobacillus thermocatenulatus DSM 730.</title>
        <authorList>
            <person name="Ramaloko W.T."/>
            <person name="Koen N."/>
            <person name="Polliack S."/>
            <person name="Aliyu H."/>
            <person name="Lebre P."/>
            <person name="Mohr T."/>
            <person name="Oswald F."/>
            <person name="Zwick M."/>
            <person name="Neumann A."/>
            <person name="Syldatk C."/>
            <person name="Cowan D."/>
            <person name="De Maayer P."/>
        </authorList>
    </citation>
    <scope>NUCLEOTIDE SEQUENCE [LARGE SCALE GENOMIC DNA]</scope>
    <source>
        <strain evidence="6 7">BGSC 93A1</strain>
    </source>
</reference>
<feature type="active site" description="Proton acceptor" evidence="4">
    <location>
        <position position="66"/>
    </location>
</feature>
<keyword evidence="7" id="KW-1185">Reference proteome</keyword>
<dbReference type="Pfam" id="PF21350">
    <property type="entry name" value="Cas6_I-A"/>
    <property type="match status" value="1"/>
</dbReference>
<evidence type="ECO:0000256" key="2">
    <source>
        <dbReference type="ARBA" id="ARBA00022884"/>
    </source>
</evidence>
<feature type="domain" description="CRISPR associated protein Cas6 C-terminal" evidence="5">
    <location>
        <begin position="162"/>
        <end position="277"/>
    </location>
</feature>
<dbReference type="AlphaFoldDB" id="A0AA91QN74"/>
<comment type="caution">
    <text evidence="6">The sequence shown here is derived from an EMBL/GenBank/DDBJ whole genome shotgun (WGS) entry which is preliminary data.</text>
</comment>
<dbReference type="GO" id="GO:0051607">
    <property type="term" value="P:defense response to virus"/>
    <property type="evidence" value="ECO:0007669"/>
    <property type="project" value="UniProtKB-KW"/>
</dbReference>
<dbReference type="Pfam" id="PF01881">
    <property type="entry name" value="Cas_Cas6_C"/>
    <property type="match status" value="1"/>
</dbReference>
<evidence type="ECO:0000256" key="3">
    <source>
        <dbReference type="ARBA" id="ARBA00023118"/>
    </source>
</evidence>
<evidence type="ECO:0000313" key="6">
    <source>
        <dbReference type="EMBL" id="OXB87067.1"/>
    </source>
</evidence>
<dbReference type="CDD" id="cd21140">
    <property type="entry name" value="Cas6_I-like"/>
    <property type="match status" value="1"/>
</dbReference>
<evidence type="ECO:0000313" key="7">
    <source>
        <dbReference type="Proteomes" id="UP000198378"/>
    </source>
</evidence>
<dbReference type="Gene3D" id="3.30.70.1900">
    <property type="match status" value="1"/>
</dbReference>
<gene>
    <name evidence="6" type="ORF">B9L19_16700</name>
</gene>
<sequence>MARLYRAYEGLKREIYKTYLDPRIVFIVPTRDENGGIDMYVTITFQNDAPWGIPVNYNHLVQAAIYRHLSPEFADFLHNQGYIVDHRRFTLFSFSRLIGPYDYISASKMLVFSDKVQLVLSSPIEQFIREITQLLFMEGMRIGSHCLRVASIQTEIFKVDQSVIEIETLSPVVAYSTLLRPDGRKYTKYFHPDEKDFQRIISENLVRKAKLIYGANLSFAPVSLKTIGDFHKQIILYKNTIIEAYSGRFVLEGDSRLLQVAVDAGLGGKNSCGFGCIRPIRR</sequence>
<keyword evidence="3" id="KW-0051">Antiviral defense</keyword>